<reference evidence="2" key="1">
    <citation type="journal article" date="2021" name="Mol. Ecol. Resour.">
        <title>Apolygus lucorum genome provides insights into omnivorousness and mesophyll feeding.</title>
        <authorList>
            <person name="Liu Y."/>
            <person name="Liu H."/>
            <person name="Wang H."/>
            <person name="Huang T."/>
            <person name="Liu B."/>
            <person name="Yang B."/>
            <person name="Yin L."/>
            <person name="Li B."/>
            <person name="Zhang Y."/>
            <person name="Zhang S."/>
            <person name="Jiang F."/>
            <person name="Zhang X."/>
            <person name="Ren Y."/>
            <person name="Wang B."/>
            <person name="Wang S."/>
            <person name="Lu Y."/>
            <person name="Wu K."/>
            <person name="Fan W."/>
            <person name="Wang G."/>
        </authorList>
    </citation>
    <scope>NUCLEOTIDE SEQUENCE</scope>
    <source>
        <strain evidence="2">12Hb</strain>
    </source>
</reference>
<dbReference type="EMBL" id="WIXP02000008">
    <property type="protein sequence ID" value="KAF6206476.1"/>
    <property type="molecule type" value="Genomic_DNA"/>
</dbReference>
<comment type="caution">
    <text evidence="2">The sequence shown here is derived from an EMBL/GenBank/DDBJ whole genome shotgun (WGS) entry which is preliminary data.</text>
</comment>
<name>A0A8S9XEF3_APOLU</name>
<feature type="compositionally biased region" description="Basic and acidic residues" evidence="1">
    <location>
        <begin position="102"/>
        <end position="120"/>
    </location>
</feature>
<accession>A0A8S9XEF3</accession>
<dbReference type="AlphaFoldDB" id="A0A8S9XEF3"/>
<evidence type="ECO:0000256" key="1">
    <source>
        <dbReference type="SAM" id="MobiDB-lite"/>
    </source>
</evidence>
<evidence type="ECO:0000313" key="2">
    <source>
        <dbReference type="EMBL" id="KAF6206476.1"/>
    </source>
</evidence>
<keyword evidence="3" id="KW-1185">Reference proteome</keyword>
<gene>
    <name evidence="2" type="ORF">GE061_017709</name>
</gene>
<feature type="compositionally biased region" description="Polar residues" evidence="1">
    <location>
        <begin position="24"/>
        <end position="36"/>
    </location>
</feature>
<feature type="region of interest" description="Disordered" evidence="1">
    <location>
        <begin position="1"/>
        <end position="43"/>
    </location>
</feature>
<proteinExistence type="predicted"/>
<organism evidence="2 3">
    <name type="scientific">Apolygus lucorum</name>
    <name type="common">Small green plant bug</name>
    <name type="synonym">Lygocoris lucorum</name>
    <dbReference type="NCBI Taxonomy" id="248454"/>
    <lineage>
        <taxon>Eukaryota</taxon>
        <taxon>Metazoa</taxon>
        <taxon>Ecdysozoa</taxon>
        <taxon>Arthropoda</taxon>
        <taxon>Hexapoda</taxon>
        <taxon>Insecta</taxon>
        <taxon>Pterygota</taxon>
        <taxon>Neoptera</taxon>
        <taxon>Paraneoptera</taxon>
        <taxon>Hemiptera</taxon>
        <taxon>Heteroptera</taxon>
        <taxon>Panheteroptera</taxon>
        <taxon>Cimicomorpha</taxon>
        <taxon>Miridae</taxon>
        <taxon>Mirini</taxon>
        <taxon>Apolygus</taxon>
    </lineage>
</organism>
<protein>
    <submittedName>
        <fullName evidence="2">Uncharacterized protein</fullName>
    </submittedName>
</protein>
<sequence length="279" mass="31327">MALVSYGISDSSDDEDGQNGVYHSKSTGTSQSTVRSSIPPPKSWSLTLPENISFLNAFERTRPVRILAPPLLQDVGEPPKKTMKKTSGRGLVAVLPQPSLSRHDLLPYDENKNSKERDVDSSLDSSQLHSIEASLPSFFFSPSTEAIEESRDHESMLQGYSTIENPGLQTSEPSPSSSLNSNDLFKLCGSQGKHLSSEMIRLIEIDGSKLANSSELKTNNMKSLTYDYNALYRQHKFKSSRRERTKHQITYLVEHAKFFEREVTNYPKNSKISQKRYGF</sequence>
<dbReference type="Proteomes" id="UP000466442">
    <property type="component" value="Unassembled WGS sequence"/>
</dbReference>
<feature type="region of interest" description="Disordered" evidence="1">
    <location>
        <begin position="102"/>
        <end position="125"/>
    </location>
</feature>
<evidence type="ECO:0000313" key="3">
    <source>
        <dbReference type="Proteomes" id="UP000466442"/>
    </source>
</evidence>